<keyword evidence="4" id="KW-0233">DNA recombination</keyword>
<dbReference type="AlphaFoldDB" id="A0A0Q0CJV1"/>
<evidence type="ECO:0000256" key="2">
    <source>
        <dbReference type="ARBA" id="ARBA00022908"/>
    </source>
</evidence>
<dbReference type="InterPro" id="IPR013762">
    <property type="entry name" value="Integrase-like_cat_sf"/>
</dbReference>
<dbReference type="Pfam" id="PF22022">
    <property type="entry name" value="Phage_int_M"/>
    <property type="match status" value="1"/>
</dbReference>
<gene>
    <name evidence="6" type="ORF">ALO44_01304</name>
</gene>
<dbReference type="SUPFAM" id="SSF56349">
    <property type="entry name" value="DNA breaking-rejoining enzymes"/>
    <property type="match status" value="1"/>
</dbReference>
<proteinExistence type="inferred from homology"/>
<comment type="similarity">
    <text evidence="1">Belongs to the 'phage' integrase family.</text>
</comment>
<evidence type="ECO:0000256" key="3">
    <source>
        <dbReference type="ARBA" id="ARBA00023125"/>
    </source>
</evidence>
<keyword evidence="2" id="KW-0229">DNA integration</keyword>
<accession>A0A0Q0CJV1</accession>
<sequence>MRAFWSLGFHLRPLQASLFLVHFLYIFQFENRRCTAMPLTALQIKASKPADRPFTLSDSSGLAQLVKPNGSKYWHFRYTYQGRAARMSLGVYPHISLQEARERAAECRNLLKQGTNPGAKRRDDKLRQQEAGLNTFRRAAEYWYQFKSDSGRSSATLKKIRDYLDKDLLPALGEKQLELITRSDCAKLQACIEKRGAFNVADKTRTWLKQTFSQAIARGLCEHNPASELHAIAIAPPPTQHYPHLHEHELPEFLRSLSKTTSRLPARIASWMTILTASRPGMVRYAKWEEIDFEEGIWTIPAARMKMRRDYVSPLPHQLIAMLTKLNQSTGRSRYLFPGNGEKQPVISENTINLVFAEIGYKGRLVSHGTRHTASTLLREHGWLKDHVESQLAHVEGGISGEYNQALYLPQRRIMMQWYADYLDALKLGITASLRDQFDTRVNQFLARPSASPLTTSHARIDDKFSIETD</sequence>
<dbReference type="PANTHER" id="PTHR30629:SF2">
    <property type="entry name" value="PROPHAGE INTEGRASE INTS-RELATED"/>
    <property type="match status" value="1"/>
</dbReference>
<dbReference type="InterPro" id="IPR050808">
    <property type="entry name" value="Phage_Integrase"/>
</dbReference>
<dbReference type="InterPro" id="IPR025166">
    <property type="entry name" value="Integrase_DNA_bind_dom"/>
</dbReference>
<dbReference type="InterPro" id="IPR010998">
    <property type="entry name" value="Integrase_recombinase_N"/>
</dbReference>
<dbReference type="STRING" id="129140.ALO44_01304"/>
<dbReference type="InterPro" id="IPR053876">
    <property type="entry name" value="Phage_int_M"/>
</dbReference>
<dbReference type="CDD" id="cd00801">
    <property type="entry name" value="INT_P4_C"/>
    <property type="match status" value="1"/>
</dbReference>
<dbReference type="EMBL" id="LJRM01000043">
    <property type="protein sequence ID" value="KPY88497.1"/>
    <property type="molecule type" value="Genomic_DNA"/>
</dbReference>
<dbReference type="PATRIC" id="fig|129140.3.peg.1720"/>
<dbReference type="InterPro" id="IPR011010">
    <property type="entry name" value="DNA_brk_join_enz"/>
</dbReference>
<dbReference type="GO" id="GO:0006310">
    <property type="term" value="P:DNA recombination"/>
    <property type="evidence" value="ECO:0007669"/>
    <property type="project" value="UniProtKB-KW"/>
</dbReference>
<reference evidence="6 7" key="1">
    <citation type="submission" date="2015-09" db="EMBL/GenBank/DDBJ databases">
        <title>Genome announcement of multiple Pseudomonas syringae strains.</title>
        <authorList>
            <person name="Thakur S."/>
            <person name="Wang P.W."/>
            <person name="Gong Y."/>
            <person name="Weir B.S."/>
            <person name="Guttman D.S."/>
        </authorList>
    </citation>
    <scope>NUCLEOTIDE SEQUENCE [LARGE SCALE GENOMIC DNA]</scope>
    <source>
        <strain evidence="6 7">ICMP4091</strain>
    </source>
</reference>
<organism evidence="6 7">
    <name type="scientific">Pseudomonas syringae pv. tagetis</name>
    <dbReference type="NCBI Taxonomy" id="129140"/>
    <lineage>
        <taxon>Bacteria</taxon>
        <taxon>Pseudomonadati</taxon>
        <taxon>Pseudomonadota</taxon>
        <taxon>Gammaproteobacteria</taxon>
        <taxon>Pseudomonadales</taxon>
        <taxon>Pseudomonadaceae</taxon>
        <taxon>Pseudomonas</taxon>
    </lineage>
</organism>
<dbReference type="Proteomes" id="UP000050474">
    <property type="component" value="Unassembled WGS sequence"/>
</dbReference>
<dbReference type="GO" id="GO:0015074">
    <property type="term" value="P:DNA integration"/>
    <property type="evidence" value="ECO:0007669"/>
    <property type="project" value="UniProtKB-KW"/>
</dbReference>
<dbReference type="Gene3D" id="3.30.160.390">
    <property type="entry name" value="Integrase, DNA-binding domain"/>
    <property type="match status" value="1"/>
</dbReference>
<comment type="caution">
    <text evidence="6">The sequence shown here is derived from an EMBL/GenBank/DDBJ whole genome shotgun (WGS) entry which is preliminary data.</text>
</comment>
<dbReference type="Pfam" id="PF00589">
    <property type="entry name" value="Phage_integrase"/>
    <property type="match status" value="1"/>
</dbReference>
<dbReference type="PANTHER" id="PTHR30629">
    <property type="entry name" value="PROPHAGE INTEGRASE"/>
    <property type="match status" value="1"/>
</dbReference>
<evidence type="ECO:0000313" key="7">
    <source>
        <dbReference type="Proteomes" id="UP000050474"/>
    </source>
</evidence>
<dbReference type="Gene3D" id="1.10.443.10">
    <property type="entry name" value="Intergrase catalytic core"/>
    <property type="match status" value="1"/>
</dbReference>
<evidence type="ECO:0000256" key="4">
    <source>
        <dbReference type="ARBA" id="ARBA00023172"/>
    </source>
</evidence>
<dbReference type="InterPro" id="IPR038488">
    <property type="entry name" value="Integrase_DNA-bd_sf"/>
</dbReference>
<keyword evidence="3" id="KW-0238">DNA-binding</keyword>
<protein>
    <submittedName>
        <fullName evidence="6">Integrase</fullName>
    </submittedName>
</protein>
<evidence type="ECO:0000259" key="5">
    <source>
        <dbReference type="PROSITE" id="PS51898"/>
    </source>
</evidence>
<dbReference type="InterPro" id="IPR002104">
    <property type="entry name" value="Integrase_catalytic"/>
</dbReference>
<evidence type="ECO:0000256" key="1">
    <source>
        <dbReference type="ARBA" id="ARBA00008857"/>
    </source>
</evidence>
<feature type="domain" description="Tyr recombinase" evidence="5">
    <location>
        <begin position="240"/>
        <end position="424"/>
    </location>
</feature>
<dbReference type="PROSITE" id="PS51898">
    <property type="entry name" value="TYR_RECOMBINASE"/>
    <property type="match status" value="1"/>
</dbReference>
<name>A0A0Q0CJV1_9PSED</name>
<evidence type="ECO:0000313" key="6">
    <source>
        <dbReference type="EMBL" id="KPY88497.1"/>
    </source>
</evidence>
<dbReference type="Pfam" id="PF13356">
    <property type="entry name" value="Arm-DNA-bind_3"/>
    <property type="match status" value="1"/>
</dbReference>
<dbReference type="Gene3D" id="1.10.150.130">
    <property type="match status" value="1"/>
</dbReference>
<dbReference type="GO" id="GO:0003677">
    <property type="term" value="F:DNA binding"/>
    <property type="evidence" value="ECO:0007669"/>
    <property type="project" value="UniProtKB-KW"/>
</dbReference>